<feature type="compositionally biased region" description="Low complexity" evidence="1">
    <location>
        <begin position="54"/>
        <end position="71"/>
    </location>
</feature>
<sequence length="272" mass="28803">MSGTILPGGTKVPVDLSVGLEQGSSLQHQTCAQGVLQSSAIGGIIDEVQWPAPSKQFSSRQSSSQASQINSPVQSKSKSVFQAQSSSRVFQLMQCARQMQSIKPADECARVVLNSDEVPSPLTSQGFSSSNYDRPVKSSLCGSAQLHLSSHAQAPVKASNSSSNQCKAPSQASNQSPVLWLMEAVLSNKSLSLCGPVQAEAPVPRSPFEETVMPSLVVDITPVAWVIAMFQYYALYFSPDVPPVARVIGVTLNPETLQKKLVGCAQPTGADP</sequence>
<accession>A0A915D240</accession>
<organism evidence="2 3">
    <name type="scientific">Ditylenchus dipsaci</name>
    <dbReference type="NCBI Taxonomy" id="166011"/>
    <lineage>
        <taxon>Eukaryota</taxon>
        <taxon>Metazoa</taxon>
        <taxon>Ecdysozoa</taxon>
        <taxon>Nematoda</taxon>
        <taxon>Chromadorea</taxon>
        <taxon>Rhabditida</taxon>
        <taxon>Tylenchina</taxon>
        <taxon>Tylenchomorpha</taxon>
        <taxon>Sphaerularioidea</taxon>
        <taxon>Anguinidae</taxon>
        <taxon>Anguininae</taxon>
        <taxon>Ditylenchus</taxon>
    </lineage>
</organism>
<evidence type="ECO:0000313" key="2">
    <source>
        <dbReference type="Proteomes" id="UP000887574"/>
    </source>
</evidence>
<dbReference type="Proteomes" id="UP000887574">
    <property type="component" value="Unplaced"/>
</dbReference>
<evidence type="ECO:0000256" key="1">
    <source>
        <dbReference type="SAM" id="MobiDB-lite"/>
    </source>
</evidence>
<proteinExistence type="predicted"/>
<reference evidence="3" key="1">
    <citation type="submission" date="2022-11" db="UniProtKB">
        <authorList>
            <consortium name="WormBaseParasite"/>
        </authorList>
    </citation>
    <scope>IDENTIFICATION</scope>
</reference>
<name>A0A915D240_9BILA</name>
<keyword evidence="2" id="KW-1185">Reference proteome</keyword>
<dbReference type="AlphaFoldDB" id="A0A915D240"/>
<feature type="region of interest" description="Disordered" evidence="1">
    <location>
        <begin position="152"/>
        <end position="171"/>
    </location>
</feature>
<protein>
    <submittedName>
        <fullName evidence="3">Uncharacterized protein</fullName>
    </submittedName>
</protein>
<dbReference type="WBParaSite" id="jg14581">
    <property type="protein sequence ID" value="jg14581"/>
    <property type="gene ID" value="jg14581"/>
</dbReference>
<evidence type="ECO:0000313" key="3">
    <source>
        <dbReference type="WBParaSite" id="jg14581"/>
    </source>
</evidence>
<feature type="region of interest" description="Disordered" evidence="1">
    <location>
        <begin position="53"/>
        <end position="77"/>
    </location>
</feature>